<feature type="transmembrane region" description="Helical" evidence="13">
    <location>
        <begin position="89"/>
        <end position="109"/>
    </location>
</feature>
<name>A0ABZ1IBW1_9PSEU</name>
<feature type="transmembrane region" description="Helical" evidence="13">
    <location>
        <begin position="124"/>
        <end position="143"/>
    </location>
</feature>
<keyword evidence="9" id="KW-0406">Ion transport</keyword>
<evidence type="ECO:0000256" key="3">
    <source>
        <dbReference type="ARBA" id="ARBA00022448"/>
    </source>
</evidence>
<keyword evidence="3" id="KW-0813">Transport</keyword>
<evidence type="ECO:0000256" key="1">
    <source>
        <dbReference type="ARBA" id="ARBA00004141"/>
    </source>
</evidence>
<evidence type="ECO:0000256" key="12">
    <source>
        <dbReference type="ARBA" id="ARBA00034430"/>
    </source>
</evidence>
<dbReference type="Pfam" id="PF06736">
    <property type="entry name" value="TMEM175"/>
    <property type="match status" value="1"/>
</dbReference>
<proteinExistence type="inferred from homology"/>
<keyword evidence="10 13" id="KW-0472">Membrane</keyword>
<dbReference type="PANTHER" id="PTHR31462">
    <property type="entry name" value="ENDOSOMAL/LYSOSOMAL POTASSIUM CHANNEL TMEM175"/>
    <property type="match status" value="1"/>
</dbReference>
<dbReference type="InterPro" id="IPR010617">
    <property type="entry name" value="TMEM175-like"/>
</dbReference>
<evidence type="ECO:0000256" key="13">
    <source>
        <dbReference type="SAM" id="Phobius"/>
    </source>
</evidence>
<feature type="transmembrane region" description="Helical" evidence="13">
    <location>
        <begin position="163"/>
        <end position="182"/>
    </location>
</feature>
<feature type="transmembrane region" description="Helical" evidence="13">
    <location>
        <begin position="18"/>
        <end position="38"/>
    </location>
</feature>
<evidence type="ECO:0000256" key="6">
    <source>
        <dbReference type="ARBA" id="ARBA00022826"/>
    </source>
</evidence>
<evidence type="ECO:0000256" key="4">
    <source>
        <dbReference type="ARBA" id="ARBA00022538"/>
    </source>
</evidence>
<keyword evidence="4" id="KW-0633">Potassium transport</keyword>
<evidence type="ECO:0000313" key="15">
    <source>
        <dbReference type="Proteomes" id="UP001330812"/>
    </source>
</evidence>
<dbReference type="PANTHER" id="PTHR31462:SF5">
    <property type="entry name" value="ENDOSOMAL_LYSOSOMAL PROTON CHANNEL TMEM175"/>
    <property type="match status" value="1"/>
</dbReference>
<sequence>MDQDPERGVERKRSTERLVFFSDAVVAIALTLLVLPLTDLVPELAAEHADPLEAVLGHWNQIFSFALSFLVIGRMWWGHHRIFEEVRAYSGPLVLTNFLWLFTIAVLPFPTELAGQFGTQRFPTMFYIGTIFLSSACQTALVLIVRRDPAVALRPGSVTDRRLANNVLSTAALGIAFVIGAIRPELGYYAILLLVIPPIIARRFDGDED</sequence>
<comment type="subcellular location">
    <subcellularLocation>
        <location evidence="1">Membrane</location>
        <topology evidence="1">Multi-pass membrane protein</topology>
    </subcellularLocation>
</comment>
<reference evidence="14 15" key="1">
    <citation type="journal article" date="2015" name="Int. J. Syst. Evol. Microbiol.">
        <title>Amycolatopsis rhabdoformis sp. nov., an actinomycete isolated from a tropical forest soil.</title>
        <authorList>
            <person name="Souza W.R."/>
            <person name="Silva R.E."/>
            <person name="Goodfellow M."/>
            <person name="Busarakam K."/>
            <person name="Figueiro F.S."/>
            <person name="Ferreira D."/>
            <person name="Rodrigues-Filho E."/>
            <person name="Moraes L.A.B."/>
            <person name="Zucchi T.D."/>
        </authorList>
    </citation>
    <scope>NUCLEOTIDE SEQUENCE [LARGE SCALE GENOMIC DNA]</scope>
    <source>
        <strain evidence="14 15">NCIMB 14900</strain>
    </source>
</reference>
<comment type="catalytic activity">
    <reaction evidence="12">
        <text>K(+)(in) = K(+)(out)</text>
        <dbReference type="Rhea" id="RHEA:29463"/>
        <dbReference type="ChEBI" id="CHEBI:29103"/>
    </reaction>
</comment>
<keyword evidence="11" id="KW-0407">Ion channel</keyword>
<keyword evidence="8 13" id="KW-1133">Transmembrane helix</keyword>
<evidence type="ECO:0000256" key="2">
    <source>
        <dbReference type="ARBA" id="ARBA00006920"/>
    </source>
</evidence>
<keyword evidence="6" id="KW-0631">Potassium channel</keyword>
<keyword evidence="15" id="KW-1185">Reference proteome</keyword>
<evidence type="ECO:0000313" key="14">
    <source>
        <dbReference type="EMBL" id="WSE31412.1"/>
    </source>
</evidence>
<evidence type="ECO:0000256" key="9">
    <source>
        <dbReference type="ARBA" id="ARBA00023065"/>
    </source>
</evidence>
<protein>
    <submittedName>
        <fullName evidence="14">TMEM175 family protein</fullName>
    </submittedName>
</protein>
<keyword evidence="5 13" id="KW-0812">Transmembrane</keyword>
<gene>
    <name evidence="14" type="ORF">VSH64_04720</name>
</gene>
<evidence type="ECO:0000256" key="10">
    <source>
        <dbReference type="ARBA" id="ARBA00023136"/>
    </source>
</evidence>
<dbReference type="RefSeq" id="WP_326834219.1">
    <property type="nucleotide sequence ID" value="NZ_CP142149.1"/>
</dbReference>
<evidence type="ECO:0000256" key="8">
    <source>
        <dbReference type="ARBA" id="ARBA00022989"/>
    </source>
</evidence>
<keyword evidence="7" id="KW-0630">Potassium</keyword>
<feature type="transmembrane region" description="Helical" evidence="13">
    <location>
        <begin position="188"/>
        <end position="204"/>
    </location>
</feature>
<evidence type="ECO:0000256" key="5">
    <source>
        <dbReference type="ARBA" id="ARBA00022692"/>
    </source>
</evidence>
<feature type="transmembrane region" description="Helical" evidence="13">
    <location>
        <begin position="58"/>
        <end position="77"/>
    </location>
</feature>
<organism evidence="14 15">
    <name type="scientific">Amycolatopsis rhabdoformis</name>
    <dbReference type="NCBI Taxonomy" id="1448059"/>
    <lineage>
        <taxon>Bacteria</taxon>
        <taxon>Bacillati</taxon>
        <taxon>Actinomycetota</taxon>
        <taxon>Actinomycetes</taxon>
        <taxon>Pseudonocardiales</taxon>
        <taxon>Pseudonocardiaceae</taxon>
        <taxon>Amycolatopsis</taxon>
    </lineage>
</organism>
<comment type="similarity">
    <text evidence="2">Belongs to the TMEM175 family.</text>
</comment>
<evidence type="ECO:0000256" key="11">
    <source>
        <dbReference type="ARBA" id="ARBA00023303"/>
    </source>
</evidence>
<evidence type="ECO:0000256" key="7">
    <source>
        <dbReference type="ARBA" id="ARBA00022958"/>
    </source>
</evidence>
<dbReference type="Proteomes" id="UP001330812">
    <property type="component" value="Chromosome"/>
</dbReference>
<dbReference type="EMBL" id="CP142149">
    <property type="protein sequence ID" value="WSE31412.1"/>
    <property type="molecule type" value="Genomic_DNA"/>
</dbReference>
<accession>A0ABZ1IBW1</accession>